<evidence type="ECO:0000313" key="4">
    <source>
        <dbReference type="Proteomes" id="UP000436006"/>
    </source>
</evidence>
<dbReference type="Gene3D" id="1.10.260.40">
    <property type="entry name" value="lambda repressor-like DNA-binding domains"/>
    <property type="match status" value="1"/>
</dbReference>
<evidence type="ECO:0000259" key="2">
    <source>
        <dbReference type="PROSITE" id="PS50943"/>
    </source>
</evidence>
<dbReference type="InterPro" id="IPR001387">
    <property type="entry name" value="Cro/C1-type_HTH"/>
</dbReference>
<accession>A0A7K1SND4</accession>
<evidence type="ECO:0000313" key="3">
    <source>
        <dbReference type="EMBL" id="MVM35277.1"/>
    </source>
</evidence>
<keyword evidence="4" id="KW-1185">Reference proteome</keyword>
<dbReference type="SMART" id="SM00530">
    <property type="entry name" value="HTH_XRE"/>
    <property type="match status" value="1"/>
</dbReference>
<dbReference type="PANTHER" id="PTHR46797:SF1">
    <property type="entry name" value="METHYLPHOSPHONATE SYNTHASE"/>
    <property type="match status" value="1"/>
</dbReference>
<dbReference type="InterPro" id="IPR050807">
    <property type="entry name" value="TransReg_Diox_bact_type"/>
</dbReference>
<dbReference type="RefSeq" id="WP_157590083.1">
    <property type="nucleotide sequence ID" value="NZ_WPIN01000021.1"/>
</dbReference>
<dbReference type="GO" id="GO:0003677">
    <property type="term" value="F:DNA binding"/>
    <property type="evidence" value="ECO:0007669"/>
    <property type="project" value="UniProtKB-KW"/>
</dbReference>
<dbReference type="PANTHER" id="PTHR46797">
    <property type="entry name" value="HTH-TYPE TRANSCRIPTIONAL REGULATOR"/>
    <property type="match status" value="1"/>
</dbReference>
<feature type="domain" description="HTH cro/C1-type" evidence="2">
    <location>
        <begin position="12"/>
        <end position="66"/>
    </location>
</feature>
<dbReference type="PROSITE" id="PS50943">
    <property type="entry name" value="HTH_CROC1"/>
    <property type="match status" value="1"/>
</dbReference>
<dbReference type="AlphaFoldDB" id="A0A7K1SND4"/>
<sequence>MSEITEQVGQLIREARKAKGMTLKDLAEKTGVSESTFSRYEAGKQSVSFEQAHKIANVLGLNLKVSFE</sequence>
<gene>
    <name evidence="3" type="ORF">GO755_34970</name>
</gene>
<dbReference type="GO" id="GO:0005829">
    <property type="term" value="C:cytosol"/>
    <property type="evidence" value="ECO:0007669"/>
    <property type="project" value="TreeGrafter"/>
</dbReference>
<evidence type="ECO:0000256" key="1">
    <source>
        <dbReference type="ARBA" id="ARBA00023125"/>
    </source>
</evidence>
<dbReference type="InterPro" id="IPR010982">
    <property type="entry name" value="Lambda_DNA-bd_dom_sf"/>
</dbReference>
<keyword evidence="1" id="KW-0238">DNA-binding</keyword>
<dbReference type="CDD" id="cd00093">
    <property type="entry name" value="HTH_XRE"/>
    <property type="match status" value="1"/>
</dbReference>
<dbReference type="EMBL" id="WPIN01000021">
    <property type="protein sequence ID" value="MVM35277.1"/>
    <property type="molecule type" value="Genomic_DNA"/>
</dbReference>
<dbReference type="GO" id="GO:0003700">
    <property type="term" value="F:DNA-binding transcription factor activity"/>
    <property type="evidence" value="ECO:0007669"/>
    <property type="project" value="TreeGrafter"/>
</dbReference>
<protein>
    <submittedName>
        <fullName evidence="3">Helix-turn-helix domain-containing protein</fullName>
    </submittedName>
</protein>
<comment type="caution">
    <text evidence="3">The sequence shown here is derived from an EMBL/GenBank/DDBJ whole genome shotgun (WGS) entry which is preliminary data.</text>
</comment>
<reference evidence="3 4" key="1">
    <citation type="submission" date="2019-12" db="EMBL/GenBank/DDBJ databases">
        <title>Spirosoma sp. HMF4905 genome sequencing and assembly.</title>
        <authorList>
            <person name="Kang H."/>
            <person name="Cha I."/>
            <person name="Kim H."/>
            <person name="Joh K."/>
        </authorList>
    </citation>
    <scope>NUCLEOTIDE SEQUENCE [LARGE SCALE GENOMIC DNA]</scope>
    <source>
        <strain evidence="3 4">HMF4905</strain>
    </source>
</reference>
<dbReference type="SUPFAM" id="SSF47413">
    <property type="entry name" value="lambda repressor-like DNA-binding domains"/>
    <property type="match status" value="1"/>
</dbReference>
<organism evidence="3 4">
    <name type="scientific">Spirosoma arboris</name>
    <dbReference type="NCBI Taxonomy" id="2682092"/>
    <lineage>
        <taxon>Bacteria</taxon>
        <taxon>Pseudomonadati</taxon>
        <taxon>Bacteroidota</taxon>
        <taxon>Cytophagia</taxon>
        <taxon>Cytophagales</taxon>
        <taxon>Cytophagaceae</taxon>
        <taxon>Spirosoma</taxon>
    </lineage>
</organism>
<dbReference type="Proteomes" id="UP000436006">
    <property type="component" value="Unassembled WGS sequence"/>
</dbReference>
<proteinExistence type="predicted"/>
<name>A0A7K1SND4_9BACT</name>
<dbReference type="Pfam" id="PF01381">
    <property type="entry name" value="HTH_3"/>
    <property type="match status" value="1"/>
</dbReference>